<dbReference type="GO" id="GO:0005777">
    <property type="term" value="C:peroxisome"/>
    <property type="evidence" value="ECO:0007669"/>
    <property type="project" value="TreeGrafter"/>
</dbReference>
<dbReference type="EMBL" id="CAMXCT030003335">
    <property type="protein sequence ID" value="CAL4791191.1"/>
    <property type="molecule type" value="Genomic_DNA"/>
</dbReference>
<name>A0A9P1G7J3_9DINO</name>
<evidence type="ECO:0000313" key="6">
    <source>
        <dbReference type="Proteomes" id="UP001152797"/>
    </source>
</evidence>
<dbReference type="InterPro" id="IPR054357">
    <property type="entry name" value="MFE-2_N"/>
</dbReference>
<dbReference type="InterPro" id="IPR029069">
    <property type="entry name" value="HotDog_dom_sf"/>
</dbReference>
<evidence type="ECO:0000313" key="5">
    <source>
        <dbReference type="EMBL" id="CAL4791191.1"/>
    </source>
</evidence>
<protein>
    <submittedName>
        <fullName evidence="5">Peroxisomal multifunctional enzyme type 2 (DmMFE-2)</fullName>
    </submittedName>
</protein>
<dbReference type="GO" id="GO:0003857">
    <property type="term" value="F:(3S)-3-hydroxyacyl-CoA dehydrogenase (NAD+) activity"/>
    <property type="evidence" value="ECO:0007669"/>
    <property type="project" value="TreeGrafter"/>
</dbReference>
<organism evidence="3">
    <name type="scientific">Cladocopium goreaui</name>
    <dbReference type="NCBI Taxonomy" id="2562237"/>
    <lineage>
        <taxon>Eukaryota</taxon>
        <taxon>Sar</taxon>
        <taxon>Alveolata</taxon>
        <taxon>Dinophyceae</taxon>
        <taxon>Suessiales</taxon>
        <taxon>Symbiodiniaceae</taxon>
        <taxon>Cladocopium</taxon>
    </lineage>
</organism>
<dbReference type="GO" id="GO:0006635">
    <property type="term" value="P:fatty acid beta-oxidation"/>
    <property type="evidence" value="ECO:0007669"/>
    <property type="project" value="TreeGrafter"/>
</dbReference>
<feature type="domain" description="MaoC-like" evidence="1">
    <location>
        <begin position="175"/>
        <end position="271"/>
    </location>
</feature>
<dbReference type="InterPro" id="IPR002539">
    <property type="entry name" value="MaoC-like_dom"/>
</dbReference>
<reference evidence="4" key="2">
    <citation type="submission" date="2024-04" db="EMBL/GenBank/DDBJ databases">
        <authorList>
            <person name="Chen Y."/>
            <person name="Shah S."/>
            <person name="Dougan E. K."/>
            <person name="Thang M."/>
            <person name="Chan C."/>
        </authorList>
    </citation>
    <scope>NUCLEOTIDE SEQUENCE [LARGE SCALE GENOMIC DNA]</scope>
</reference>
<accession>A0A9P1G7J3</accession>
<dbReference type="Proteomes" id="UP001152797">
    <property type="component" value="Unassembled WGS sequence"/>
</dbReference>
<sequence length="531" mass="59698">MAPSGQRCEPVEYNVRDLIIYALGIGSRDLRYVYEKDPNFAAFPTFPVALYYKGTSFDVLPFPSPILDAFPVPEVSGVKVWLDAGITIERFAELPSTGGRFTLEGGVASLQPKGKGALMEKLYDVKDESGKTYYRMVDVSYLVGAHDVDAFGTTLTVPVDVTKAVGSRAPTWRVEETMEAGVACVYRLSGDYNPLHLDPGYAKSAGYEHPIVHGKCTLGHAARMLLNTLAGGDHRRFRSLQLRYASPVIPGQTLVTEIWDLSSEEDFHAKKVDDPDDPDFQLAIEPQHAAATSRQGWQAVWAASLLLGARLAAMKADKPSGADTDASEPPLLFFFIWYDLASYDRKKLNTEASFTEGLMRSWEGLFQPKEPELTPEAWGILGPKIGRFPYFQCKCFECLSIFFTVFWIWSNKDGRTQIFFTPFRPKSLDCWEYVSRRFETVNLPHVLRELDLGICFNMSIFDILSLSWKATEISSFSMSLDFFCHFSASLWSSVAVCTDFASSTQGRYFAQRRHSHGTQIRFVRLPHPCER</sequence>
<gene>
    <name evidence="3" type="ORF">C1SCF055_LOCUS29707</name>
</gene>
<dbReference type="AlphaFoldDB" id="A0A9P1G7J3"/>
<dbReference type="Pfam" id="PF22622">
    <property type="entry name" value="MFE-2_hydrat-2_N"/>
    <property type="match status" value="1"/>
</dbReference>
<dbReference type="Pfam" id="PF01575">
    <property type="entry name" value="MaoC_dehydratas"/>
    <property type="match status" value="1"/>
</dbReference>
<dbReference type="PANTHER" id="PTHR13078:SF56">
    <property type="entry name" value="PEROXISOMAL MULTIFUNCTIONAL ENZYME TYPE 2"/>
    <property type="match status" value="1"/>
</dbReference>
<dbReference type="Gene3D" id="3.10.129.10">
    <property type="entry name" value="Hotdog Thioesterase"/>
    <property type="match status" value="2"/>
</dbReference>
<keyword evidence="6" id="KW-1185">Reference proteome</keyword>
<evidence type="ECO:0000313" key="4">
    <source>
        <dbReference type="EMBL" id="CAL1157254.1"/>
    </source>
</evidence>
<comment type="caution">
    <text evidence="3">The sequence shown here is derived from an EMBL/GenBank/DDBJ whole genome shotgun (WGS) entry which is preliminary data.</text>
</comment>
<dbReference type="EMBL" id="CAMXCT010003335">
    <property type="protein sequence ID" value="CAI4003879.1"/>
    <property type="molecule type" value="Genomic_DNA"/>
</dbReference>
<evidence type="ECO:0000259" key="1">
    <source>
        <dbReference type="Pfam" id="PF01575"/>
    </source>
</evidence>
<evidence type="ECO:0000313" key="3">
    <source>
        <dbReference type="EMBL" id="CAI4003879.1"/>
    </source>
</evidence>
<evidence type="ECO:0000259" key="2">
    <source>
        <dbReference type="Pfam" id="PF22622"/>
    </source>
</evidence>
<proteinExistence type="predicted"/>
<dbReference type="GO" id="GO:0044594">
    <property type="term" value="F:17-beta-hydroxysteroid dehydrogenase (NAD+) activity"/>
    <property type="evidence" value="ECO:0007669"/>
    <property type="project" value="TreeGrafter"/>
</dbReference>
<dbReference type="SUPFAM" id="SSF54637">
    <property type="entry name" value="Thioesterase/thiol ester dehydrase-isomerase"/>
    <property type="match status" value="2"/>
</dbReference>
<dbReference type="PANTHER" id="PTHR13078">
    <property type="entry name" value="PEROXISOMAL MULTIFUNCTIONAL ENZYME TYPE 2-RELATED"/>
    <property type="match status" value="1"/>
</dbReference>
<dbReference type="EMBL" id="CAMXCT020003335">
    <property type="protein sequence ID" value="CAL1157254.1"/>
    <property type="molecule type" value="Genomic_DNA"/>
</dbReference>
<reference evidence="3" key="1">
    <citation type="submission" date="2022-10" db="EMBL/GenBank/DDBJ databases">
        <authorList>
            <person name="Chen Y."/>
            <person name="Dougan E. K."/>
            <person name="Chan C."/>
            <person name="Rhodes N."/>
            <person name="Thang M."/>
        </authorList>
    </citation>
    <scope>NUCLEOTIDE SEQUENCE</scope>
</reference>
<feature type="domain" description="Peroxisomal multifunctional enzyme type 2-like N-terminal" evidence="2">
    <location>
        <begin position="12"/>
        <end position="133"/>
    </location>
</feature>
<dbReference type="OrthoDB" id="60204at2759"/>
<dbReference type="GO" id="GO:0004300">
    <property type="term" value="F:enoyl-CoA hydratase activity"/>
    <property type="evidence" value="ECO:0007669"/>
    <property type="project" value="TreeGrafter"/>
</dbReference>